<dbReference type="STRING" id="254406.SAMN04488042_10719"/>
<gene>
    <name evidence="1" type="ORF">SAMN04488042_10719</name>
</gene>
<evidence type="ECO:0000313" key="2">
    <source>
        <dbReference type="Proteomes" id="UP000199144"/>
    </source>
</evidence>
<sequence>MIASLAMYDRPETAAANDRLWRAVRDHLGHGPDTLTRDADLWQVWQSPDLLLAQTCGFPFRARLHDQVTLVATPDYGLPGCPPGYYNSVLVTNVDHPATSLADFDGARLAYNEALSQSGWAAPHAYFAAHDLRIGPRVVTGAHRDSARAVAENRADIAALDALTWHYIQQFDPFAHLLREIDHTAPTPALPFITARAQDPAPLRNALKAAISDLAPADRALLSLRDVLVIPEAAYLAVPTPPAP</sequence>
<evidence type="ECO:0000313" key="1">
    <source>
        <dbReference type="EMBL" id="SFM40341.1"/>
    </source>
</evidence>
<protein>
    <submittedName>
        <fullName evidence="1">ABC-type phosphate/phosphonate transport system, substrate-binding protein</fullName>
    </submittedName>
</protein>
<keyword evidence="2" id="KW-1185">Reference proteome</keyword>
<dbReference type="Gene3D" id="3.40.190.10">
    <property type="entry name" value="Periplasmic binding protein-like II"/>
    <property type="match status" value="1"/>
</dbReference>
<dbReference type="RefSeq" id="WP_093094736.1">
    <property type="nucleotide sequence ID" value="NZ_FOTQ01000007.1"/>
</dbReference>
<dbReference type="Proteomes" id="UP000199144">
    <property type="component" value="Unassembled WGS sequence"/>
</dbReference>
<reference evidence="1 2" key="1">
    <citation type="submission" date="2016-10" db="EMBL/GenBank/DDBJ databases">
        <authorList>
            <person name="de Groot N.N."/>
        </authorList>
    </citation>
    <scope>NUCLEOTIDE SEQUENCE [LARGE SCALE GENOMIC DNA]</scope>
    <source>
        <strain evidence="1 2">DSM 15283</strain>
    </source>
</reference>
<dbReference type="EMBL" id="FOTQ01000007">
    <property type="protein sequence ID" value="SFM40341.1"/>
    <property type="molecule type" value="Genomic_DNA"/>
</dbReference>
<name>A0A1I4QJV9_9RHOB</name>
<dbReference type="AlphaFoldDB" id="A0A1I4QJV9"/>
<dbReference type="SUPFAM" id="SSF53850">
    <property type="entry name" value="Periplasmic binding protein-like II"/>
    <property type="match status" value="1"/>
</dbReference>
<organism evidence="1 2">
    <name type="scientific">Shimia aestuarii</name>
    <dbReference type="NCBI Taxonomy" id="254406"/>
    <lineage>
        <taxon>Bacteria</taxon>
        <taxon>Pseudomonadati</taxon>
        <taxon>Pseudomonadota</taxon>
        <taxon>Alphaproteobacteria</taxon>
        <taxon>Rhodobacterales</taxon>
        <taxon>Roseobacteraceae</taxon>
    </lineage>
</organism>
<dbReference type="PANTHER" id="PTHR35841:SF1">
    <property type="entry name" value="PHOSPHONATES-BINDING PERIPLASMIC PROTEIN"/>
    <property type="match status" value="1"/>
</dbReference>
<dbReference type="Pfam" id="PF12974">
    <property type="entry name" value="Phosphonate-bd"/>
    <property type="match status" value="1"/>
</dbReference>
<proteinExistence type="predicted"/>
<dbReference type="PANTHER" id="PTHR35841">
    <property type="entry name" value="PHOSPHONATES-BINDING PERIPLASMIC PROTEIN"/>
    <property type="match status" value="1"/>
</dbReference>
<dbReference type="OrthoDB" id="7353682at2"/>
<accession>A0A1I4QJV9</accession>